<evidence type="ECO:0000256" key="1">
    <source>
        <dbReference type="SAM" id="MobiDB-lite"/>
    </source>
</evidence>
<accession>A0A2P6AQM3</accession>
<comment type="caution">
    <text evidence="2">The sequence shown here is derived from an EMBL/GenBank/DDBJ whole genome shotgun (WGS) entry which is preliminary data.</text>
</comment>
<evidence type="ECO:0000313" key="2">
    <source>
        <dbReference type="EMBL" id="PQA31932.1"/>
    </source>
</evidence>
<name>A0A2P6AQM3_9GAMM</name>
<reference evidence="3" key="1">
    <citation type="submission" date="2018-02" db="EMBL/GenBank/DDBJ databases">
        <title>Genome sequencing of Solimonas sp. HR-BB.</title>
        <authorList>
            <person name="Lee Y."/>
            <person name="Jeon C.O."/>
        </authorList>
    </citation>
    <scope>NUCLEOTIDE SEQUENCE [LARGE SCALE GENOMIC DNA]</scope>
    <source>
        <strain evidence="3">HR-E</strain>
    </source>
</reference>
<gene>
    <name evidence="2" type="ORF">C5O18_09045</name>
</gene>
<proteinExistence type="predicted"/>
<dbReference type="AlphaFoldDB" id="A0A2P6AQM3"/>
<protein>
    <submittedName>
        <fullName evidence="2">Uncharacterized protein</fullName>
    </submittedName>
</protein>
<evidence type="ECO:0000313" key="3">
    <source>
        <dbReference type="Proteomes" id="UP000243900"/>
    </source>
</evidence>
<sequence>MPPRLSRMWSARWQNWLPGAEWSVQLWQKDTLCPVSRAPSRARRRQGDWSGAAWAPQSRAGNAHIKDSA</sequence>
<feature type="region of interest" description="Disordered" evidence="1">
    <location>
        <begin position="37"/>
        <end position="69"/>
    </location>
</feature>
<dbReference type="EMBL" id="PTQZ01000278">
    <property type="protein sequence ID" value="PQA31932.1"/>
    <property type="molecule type" value="Genomic_DNA"/>
</dbReference>
<organism evidence="2 3">
    <name type="scientific">Amnimonas aquatica</name>
    <dbReference type="NCBI Taxonomy" id="2094561"/>
    <lineage>
        <taxon>Bacteria</taxon>
        <taxon>Pseudomonadati</taxon>
        <taxon>Pseudomonadota</taxon>
        <taxon>Gammaproteobacteria</taxon>
        <taxon>Moraxellales</taxon>
        <taxon>Moraxellaceae</taxon>
        <taxon>Amnimonas</taxon>
    </lineage>
</organism>
<dbReference type="Proteomes" id="UP000243900">
    <property type="component" value="Unassembled WGS sequence"/>
</dbReference>
<keyword evidence="3" id="KW-1185">Reference proteome</keyword>